<dbReference type="Pfam" id="PF00753">
    <property type="entry name" value="Lactamase_B"/>
    <property type="match status" value="1"/>
</dbReference>
<comment type="cofactor">
    <cofactor evidence="1">
        <name>Zn(2+)</name>
        <dbReference type="ChEBI" id="CHEBI:29105"/>
    </cofactor>
</comment>
<dbReference type="InterPro" id="IPR001279">
    <property type="entry name" value="Metallo-B-lactamas"/>
</dbReference>
<dbReference type="Proteomes" id="UP001230253">
    <property type="component" value="Unassembled WGS sequence"/>
</dbReference>
<keyword evidence="4" id="KW-0378">Hydrolase</keyword>
<comment type="similarity">
    <text evidence="2">Belongs to the metallo-beta-lactamase superfamily.</text>
</comment>
<dbReference type="SMART" id="SM00849">
    <property type="entry name" value="Lactamase_B"/>
    <property type="match status" value="1"/>
</dbReference>
<feature type="domain" description="Metallo-beta-lactamase" evidence="6">
    <location>
        <begin position="38"/>
        <end position="238"/>
    </location>
</feature>
<dbReference type="SUPFAM" id="SSF56281">
    <property type="entry name" value="Metallo-hydrolase/oxidoreductase"/>
    <property type="match status" value="1"/>
</dbReference>
<keyword evidence="3" id="KW-0479">Metal-binding</keyword>
<accession>A0ABU0C5F1</accession>
<dbReference type="RefSeq" id="WP_307153355.1">
    <property type="nucleotide sequence ID" value="NZ_JAUSUK010000001.1"/>
</dbReference>
<evidence type="ECO:0000313" key="7">
    <source>
        <dbReference type="EMBL" id="MDQ0325131.1"/>
    </source>
</evidence>
<dbReference type="InterPro" id="IPR036866">
    <property type="entry name" value="RibonucZ/Hydroxyglut_hydro"/>
</dbReference>
<evidence type="ECO:0000256" key="5">
    <source>
        <dbReference type="ARBA" id="ARBA00022833"/>
    </source>
</evidence>
<evidence type="ECO:0000313" key="8">
    <source>
        <dbReference type="Proteomes" id="UP001230253"/>
    </source>
</evidence>
<keyword evidence="8" id="KW-1185">Reference proteome</keyword>
<gene>
    <name evidence="7" type="ORF">J2R99_000980</name>
</gene>
<dbReference type="PANTHER" id="PTHR42978">
    <property type="entry name" value="QUORUM-QUENCHING LACTONASE YTNP-RELATED-RELATED"/>
    <property type="match status" value="1"/>
</dbReference>
<dbReference type="Gene3D" id="3.60.15.10">
    <property type="entry name" value="Ribonuclease Z/Hydroxyacylglutathione hydrolase-like"/>
    <property type="match status" value="1"/>
</dbReference>
<dbReference type="CDD" id="cd07729">
    <property type="entry name" value="AHL_lactonase_MBL-fold"/>
    <property type="match status" value="1"/>
</dbReference>
<sequence>MTPEPYEVYAVRYAHNPAATAAHNFVGGDPHDVPMPLDYFVWAIKGNGRTFIVDTGFDAAMAEKRKRQFLRSPGEGLKTIGIDPDGIEDVIISHMHYDHCGNYDLFPNARYHLQDAEMAYSTGRCMCHGALKLPFEEEDVVAMVRKVFAGRVKFHDGASEIAPGISVHHVGGHSKGLQVVRVWTRRGWLIVASDASHFYANMNEGRAFPVLHSLAETLEGYDRLWELASDRSNVIPGHDPIILDRYPAPSSGLEGVVVRLDADPKEPAG</sequence>
<evidence type="ECO:0000259" key="6">
    <source>
        <dbReference type="SMART" id="SM00849"/>
    </source>
</evidence>
<name>A0ABU0C5F1_9BRAD</name>
<evidence type="ECO:0000256" key="3">
    <source>
        <dbReference type="ARBA" id="ARBA00022723"/>
    </source>
</evidence>
<dbReference type="EMBL" id="JAUSUK010000001">
    <property type="protein sequence ID" value="MDQ0325131.1"/>
    <property type="molecule type" value="Genomic_DNA"/>
</dbReference>
<comment type="caution">
    <text evidence="7">The sequence shown here is derived from an EMBL/GenBank/DDBJ whole genome shotgun (WGS) entry which is preliminary data.</text>
</comment>
<evidence type="ECO:0000256" key="4">
    <source>
        <dbReference type="ARBA" id="ARBA00022801"/>
    </source>
</evidence>
<protein>
    <submittedName>
        <fullName evidence="7">Glyoxylase-like metal-dependent hydrolase (Beta-lactamase superfamily II)</fullName>
    </submittedName>
</protein>
<evidence type="ECO:0000256" key="2">
    <source>
        <dbReference type="ARBA" id="ARBA00007749"/>
    </source>
</evidence>
<proteinExistence type="inferred from homology"/>
<evidence type="ECO:0000256" key="1">
    <source>
        <dbReference type="ARBA" id="ARBA00001947"/>
    </source>
</evidence>
<dbReference type="InterPro" id="IPR051013">
    <property type="entry name" value="MBL_superfamily_lactonases"/>
</dbReference>
<reference evidence="7 8" key="1">
    <citation type="submission" date="2023-07" db="EMBL/GenBank/DDBJ databases">
        <title>Genomic Encyclopedia of Type Strains, Phase IV (KMG-IV): sequencing the most valuable type-strain genomes for metagenomic binning, comparative biology and taxonomic classification.</title>
        <authorList>
            <person name="Goeker M."/>
        </authorList>
    </citation>
    <scope>NUCLEOTIDE SEQUENCE [LARGE SCALE GENOMIC DNA]</scope>
    <source>
        <strain evidence="7 8">DSM 11549</strain>
    </source>
</reference>
<organism evidence="7 8">
    <name type="scientific">Rhodopseudomonas julia</name>
    <dbReference type="NCBI Taxonomy" id="200617"/>
    <lineage>
        <taxon>Bacteria</taxon>
        <taxon>Pseudomonadati</taxon>
        <taxon>Pseudomonadota</taxon>
        <taxon>Alphaproteobacteria</taxon>
        <taxon>Hyphomicrobiales</taxon>
        <taxon>Nitrobacteraceae</taxon>
        <taxon>Rhodopseudomonas</taxon>
    </lineage>
</organism>
<dbReference type="PANTHER" id="PTHR42978:SF7">
    <property type="entry name" value="METALLO-HYDROLASE RV2300C-RELATED"/>
    <property type="match status" value="1"/>
</dbReference>
<keyword evidence="5" id="KW-0862">Zinc</keyword>